<feature type="domain" description="C-type lectin" evidence="2">
    <location>
        <begin position="177"/>
        <end position="293"/>
    </location>
</feature>
<dbReference type="SMART" id="SM00034">
    <property type="entry name" value="CLECT"/>
    <property type="match status" value="2"/>
</dbReference>
<dbReference type="KEGG" id="pdic:118498233"/>
<proteinExistence type="predicted"/>
<dbReference type="PANTHER" id="PTHR45784">
    <property type="entry name" value="C-TYPE LECTIN DOMAIN FAMILY 20 MEMBER A-RELATED"/>
    <property type="match status" value="1"/>
</dbReference>
<dbReference type="Proteomes" id="UP000504628">
    <property type="component" value="Chromosome 14"/>
</dbReference>
<dbReference type="InterPro" id="IPR016186">
    <property type="entry name" value="C-type_lectin-like/link_sf"/>
</dbReference>
<dbReference type="CDD" id="cd03602">
    <property type="entry name" value="CLECT_1"/>
    <property type="match status" value="1"/>
</dbReference>
<sequence>MVAPGLRVSLCAAVILQFSLVTGGFWNSVLQLVSNDKTFSRVEEELSWPDAQQHCRMYYTDLADLESVNSLEGMMTLYSLAKGTSAWIGLFFDVNLGSLRWSSGSVFTIPVWSPLPVLKKGICATLYSVALAPSLGTASCTTQKPFICYYDPAKGYGSSVEPALSLTTSPKPAVVQIGQRTFRRYEQGVTWLAALLRCRAHHTDLADLQAVTEEDAKGALRSITSETEAWIGLYFDAASGSLNWSSGLGASIPKWLRVPQFGTGLCAGLGTYYSYAPRVRSQACSSLRPFICFYGAWGSAPLALGPPGRDGDGEWVCLAAGDAERGPKEALPVRGSEYGDTGALLGVVAVVEAGPRRCPCQARHPAIGHRASAALPQLSYIPPSEETVGTTSSPAVPSEGGGAGVTDTATATQAQHVSTSNHPKLQEKATASESGRTFGILKADFTLPATADPEDMKEQFLSEIQEVLKLTLGHQWFRLTWVGHERDKK</sequence>
<dbReference type="PROSITE" id="PS50041">
    <property type="entry name" value="C_TYPE_LECTIN_2"/>
    <property type="match status" value="2"/>
</dbReference>
<dbReference type="SUPFAM" id="SSF56436">
    <property type="entry name" value="C-type lectin-like"/>
    <property type="match status" value="2"/>
</dbReference>
<gene>
    <name evidence="4" type="primary">CLEC20A</name>
</gene>
<accession>A0A7E6CX58</accession>
<dbReference type="GeneID" id="118498233"/>
<dbReference type="InterPro" id="IPR001304">
    <property type="entry name" value="C-type_lectin-like"/>
</dbReference>
<dbReference type="InParanoid" id="A0A7E6CX58"/>
<organism evidence="3 4">
    <name type="scientific">Phyllostomus discolor</name>
    <name type="common">pale spear-nosed bat</name>
    <dbReference type="NCBI Taxonomy" id="89673"/>
    <lineage>
        <taxon>Eukaryota</taxon>
        <taxon>Metazoa</taxon>
        <taxon>Chordata</taxon>
        <taxon>Craniata</taxon>
        <taxon>Vertebrata</taxon>
        <taxon>Euteleostomi</taxon>
        <taxon>Mammalia</taxon>
        <taxon>Eutheria</taxon>
        <taxon>Laurasiatheria</taxon>
        <taxon>Chiroptera</taxon>
        <taxon>Yangochiroptera</taxon>
        <taxon>Phyllostomidae</taxon>
        <taxon>Phyllostominae</taxon>
        <taxon>Phyllostomus</taxon>
    </lineage>
</organism>
<feature type="domain" description="C-type lectin" evidence="2">
    <location>
        <begin position="34"/>
        <end position="149"/>
    </location>
</feature>
<dbReference type="RefSeq" id="XP_035871653.1">
    <property type="nucleotide sequence ID" value="XM_036015760.1"/>
</dbReference>
<dbReference type="Pfam" id="PF00059">
    <property type="entry name" value="Lectin_C"/>
    <property type="match status" value="2"/>
</dbReference>
<dbReference type="AlphaFoldDB" id="A0A7E6CX58"/>
<dbReference type="PANTHER" id="PTHR45784:SF5">
    <property type="entry name" value="C-TYPE LECTIN DOMAIN FAMILY 20 MEMBER A-RELATED"/>
    <property type="match status" value="1"/>
</dbReference>
<reference evidence="4" key="1">
    <citation type="submission" date="2025-08" db="UniProtKB">
        <authorList>
            <consortium name="RefSeq"/>
        </authorList>
    </citation>
    <scope>IDENTIFICATION</scope>
    <source>
        <tissue evidence="4">Muscle</tissue>
    </source>
</reference>
<feature type="region of interest" description="Disordered" evidence="1">
    <location>
        <begin position="383"/>
        <end position="433"/>
    </location>
</feature>
<feature type="compositionally biased region" description="Low complexity" evidence="1">
    <location>
        <begin position="405"/>
        <end position="414"/>
    </location>
</feature>
<evidence type="ECO:0000313" key="3">
    <source>
        <dbReference type="Proteomes" id="UP000504628"/>
    </source>
</evidence>
<dbReference type="CTD" id="400797"/>
<name>A0A7E6CX58_9CHIR</name>
<evidence type="ECO:0000313" key="4">
    <source>
        <dbReference type="RefSeq" id="XP_035871653.1"/>
    </source>
</evidence>
<protein>
    <submittedName>
        <fullName evidence="4">C-type lectin domain family 20 member A</fullName>
    </submittedName>
</protein>
<feature type="compositionally biased region" description="Polar residues" evidence="1">
    <location>
        <begin position="415"/>
        <end position="433"/>
    </location>
</feature>
<evidence type="ECO:0000259" key="2">
    <source>
        <dbReference type="PROSITE" id="PS50041"/>
    </source>
</evidence>
<keyword evidence="3" id="KW-1185">Reference proteome</keyword>
<dbReference type="OrthoDB" id="6369810at2759"/>
<dbReference type="Gene3D" id="3.10.100.10">
    <property type="entry name" value="Mannose-Binding Protein A, subunit A"/>
    <property type="match status" value="2"/>
</dbReference>
<evidence type="ECO:0000256" key="1">
    <source>
        <dbReference type="SAM" id="MobiDB-lite"/>
    </source>
</evidence>
<dbReference type="InterPro" id="IPR016187">
    <property type="entry name" value="CTDL_fold"/>
</dbReference>